<reference evidence="2 3" key="1">
    <citation type="submission" date="2017-09" db="EMBL/GenBank/DDBJ databases">
        <title>Sphingomonas ginsenosidimutans KACC 14949, whole genome shotgun sequence.</title>
        <authorList>
            <person name="Feng G."/>
            <person name="Zhu H."/>
        </authorList>
    </citation>
    <scope>NUCLEOTIDE SEQUENCE [LARGE SCALE GENOMIC DNA]</scope>
    <source>
        <strain evidence="2 3">KACC 14949</strain>
    </source>
</reference>
<keyword evidence="3" id="KW-1185">Reference proteome</keyword>
<dbReference type="EMBL" id="NWVD01000001">
    <property type="protein sequence ID" value="PCG10224.1"/>
    <property type="molecule type" value="Genomic_DNA"/>
</dbReference>
<proteinExistence type="predicted"/>
<comment type="caution">
    <text evidence="2">The sequence shown here is derived from an EMBL/GenBank/DDBJ whole genome shotgun (WGS) entry which is preliminary data.</text>
</comment>
<evidence type="ECO:0000313" key="3">
    <source>
        <dbReference type="Proteomes" id="UP000218784"/>
    </source>
</evidence>
<keyword evidence="1" id="KW-1133">Transmembrane helix</keyword>
<gene>
    <name evidence="2" type="ORF">COA17_01845</name>
</gene>
<dbReference type="AlphaFoldDB" id="A0A2A4I0S0"/>
<keyword evidence="1" id="KW-0472">Membrane</keyword>
<protein>
    <submittedName>
        <fullName evidence="2">Uncharacterized protein</fullName>
    </submittedName>
</protein>
<evidence type="ECO:0000256" key="1">
    <source>
        <dbReference type="SAM" id="Phobius"/>
    </source>
</evidence>
<keyword evidence="1" id="KW-0812">Transmembrane</keyword>
<dbReference type="Proteomes" id="UP000218784">
    <property type="component" value="Unassembled WGS sequence"/>
</dbReference>
<sequence>MIVKNVIRQVTAAAKTLWNAPLVQMAVIAYGAWSTFRLSWWMVGDAFEHGDFAGYRATIVYTAPVLLSIALIRAILLKPKAEAVPGFWGWLARL</sequence>
<name>A0A2A4I0S0_9SPHN</name>
<feature type="transmembrane region" description="Helical" evidence="1">
    <location>
        <begin position="53"/>
        <end position="76"/>
    </location>
</feature>
<evidence type="ECO:0000313" key="2">
    <source>
        <dbReference type="EMBL" id="PCG10224.1"/>
    </source>
</evidence>
<organism evidence="2 3">
    <name type="scientific">Sphingomonas ginsenosidimutans</name>
    <dbReference type="NCBI Taxonomy" id="862134"/>
    <lineage>
        <taxon>Bacteria</taxon>
        <taxon>Pseudomonadati</taxon>
        <taxon>Pseudomonadota</taxon>
        <taxon>Alphaproteobacteria</taxon>
        <taxon>Sphingomonadales</taxon>
        <taxon>Sphingomonadaceae</taxon>
        <taxon>Sphingomonas</taxon>
    </lineage>
</organism>
<accession>A0A2A4I0S0</accession>
<feature type="transmembrane region" description="Helical" evidence="1">
    <location>
        <begin position="12"/>
        <end position="33"/>
    </location>
</feature>